<name>A0A0S4QMG0_9ACTN</name>
<evidence type="ECO:0000313" key="2">
    <source>
        <dbReference type="EMBL" id="CUU56044.1"/>
    </source>
</evidence>
<dbReference type="Proteomes" id="UP000198802">
    <property type="component" value="Unassembled WGS sequence"/>
</dbReference>
<evidence type="ECO:0000256" key="1">
    <source>
        <dbReference type="SAM" id="MobiDB-lite"/>
    </source>
</evidence>
<evidence type="ECO:0000313" key="3">
    <source>
        <dbReference type="Proteomes" id="UP000198802"/>
    </source>
</evidence>
<feature type="compositionally biased region" description="Gly residues" evidence="1">
    <location>
        <begin position="132"/>
        <end position="168"/>
    </location>
</feature>
<dbReference type="AlphaFoldDB" id="A0A0S4QMG0"/>
<proteinExistence type="predicted"/>
<dbReference type="EMBL" id="FAOZ01000006">
    <property type="protein sequence ID" value="CUU56044.1"/>
    <property type="molecule type" value="Genomic_DNA"/>
</dbReference>
<reference evidence="3" key="1">
    <citation type="submission" date="2015-11" db="EMBL/GenBank/DDBJ databases">
        <authorList>
            <person name="Varghese N."/>
        </authorList>
    </citation>
    <scope>NUCLEOTIDE SEQUENCE [LARGE SCALE GENOMIC DNA]</scope>
    <source>
        <strain evidence="3">DSM 45899</strain>
    </source>
</reference>
<gene>
    <name evidence="2" type="ORF">Ga0074812_106299</name>
</gene>
<keyword evidence="3" id="KW-1185">Reference proteome</keyword>
<dbReference type="RefSeq" id="WP_091275484.1">
    <property type="nucleotide sequence ID" value="NZ_FAOZ01000006.1"/>
</dbReference>
<sequence length="177" mass="18083">MGDEFTIVVDEATLKRLKGEYQALLTDIDLRMNYYKWTPQSTTAVSLGTAFPLRLGGSGFTEAVGLAQGVELVRQNLVERVNNLYTHATNLRWGLEYLLEEAERTEGENVTTMTAGEFSSYMPGESSTTGAGTTGLGGAGTGTGYTGVGATGVGGTGAGSGGTGGTGSGTTSSTTGA</sequence>
<feature type="region of interest" description="Disordered" evidence="1">
    <location>
        <begin position="118"/>
        <end position="177"/>
    </location>
</feature>
<accession>A0A0S4QMG0</accession>
<organism evidence="2 3">
    <name type="scientific">Parafrankia irregularis</name>
    <dbReference type="NCBI Taxonomy" id="795642"/>
    <lineage>
        <taxon>Bacteria</taxon>
        <taxon>Bacillati</taxon>
        <taxon>Actinomycetota</taxon>
        <taxon>Actinomycetes</taxon>
        <taxon>Frankiales</taxon>
        <taxon>Frankiaceae</taxon>
        <taxon>Parafrankia</taxon>
    </lineage>
</organism>
<protein>
    <submittedName>
        <fullName evidence="2">Uncharacterized protein</fullName>
    </submittedName>
</protein>